<dbReference type="PROSITE" id="PS00135">
    <property type="entry name" value="TRYPSIN_SER"/>
    <property type="match status" value="1"/>
</dbReference>
<evidence type="ECO:0000256" key="2">
    <source>
        <dbReference type="ARBA" id="ARBA00022670"/>
    </source>
</evidence>
<dbReference type="CDD" id="cd00112">
    <property type="entry name" value="LDLa"/>
    <property type="match status" value="2"/>
</dbReference>
<accession>A0ABM3JVH0</accession>
<dbReference type="SMART" id="SM00494">
    <property type="entry name" value="ChtBD2"/>
    <property type="match status" value="13"/>
</dbReference>
<proteinExistence type="predicted"/>
<dbReference type="SUPFAM" id="SSF56487">
    <property type="entry name" value="SRCR-like"/>
    <property type="match status" value="2"/>
</dbReference>
<keyword evidence="7 10" id="KW-1015">Disulfide bond</keyword>
<feature type="compositionally biased region" description="Pro residues" evidence="12">
    <location>
        <begin position="1470"/>
        <end position="1482"/>
    </location>
</feature>
<keyword evidence="5 11" id="KW-0378">Hydrolase</keyword>
<evidence type="ECO:0000256" key="6">
    <source>
        <dbReference type="ARBA" id="ARBA00022825"/>
    </source>
</evidence>
<feature type="domain" description="Chitin-binding type-2" evidence="16">
    <location>
        <begin position="655"/>
        <end position="711"/>
    </location>
</feature>
<dbReference type="InterPro" id="IPR018114">
    <property type="entry name" value="TRYPSIN_HIS"/>
</dbReference>
<feature type="compositionally biased region" description="Low complexity" evidence="12">
    <location>
        <begin position="89"/>
        <end position="116"/>
    </location>
</feature>
<dbReference type="SMART" id="SM00192">
    <property type="entry name" value="LDLa"/>
    <property type="match status" value="2"/>
</dbReference>
<evidence type="ECO:0000256" key="10">
    <source>
        <dbReference type="PROSITE-ProRule" id="PRU00196"/>
    </source>
</evidence>
<evidence type="ECO:0000256" key="5">
    <source>
        <dbReference type="ARBA" id="ARBA00022801"/>
    </source>
</evidence>
<dbReference type="SUPFAM" id="SSF57424">
    <property type="entry name" value="LDL receptor-like module"/>
    <property type="match status" value="2"/>
</dbReference>
<evidence type="ECO:0000259" key="16">
    <source>
        <dbReference type="PROSITE" id="PS50940"/>
    </source>
</evidence>
<dbReference type="Gene3D" id="3.10.250.10">
    <property type="entry name" value="SRCR-like domain"/>
    <property type="match status" value="2"/>
</dbReference>
<feature type="compositionally biased region" description="Polar residues" evidence="12">
    <location>
        <begin position="1210"/>
        <end position="1236"/>
    </location>
</feature>
<dbReference type="PROSITE" id="PS50240">
    <property type="entry name" value="TRYPSIN_DOM"/>
    <property type="match status" value="1"/>
</dbReference>
<feature type="compositionally biased region" description="Polar residues" evidence="12">
    <location>
        <begin position="1486"/>
        <end position="1502"/>
    </location>
</feature>
<dbReference type="PROSITE" id="PS50068">
    <property type="entry name" value="LDLRA_2"/>
    <property type="match status" value="2"/>
</dbReference>
<feature type="domain" description="Chitin-binding type-2" evidence="16">
    <location>
        <begin position="1074"/>
        <end position="1130"/>
    </location>
</feature>
<keyword evidence="8" id="KW-0325">Glycoprotein</keyword>
<dbReference type="InterPro" id="IPR033116">
    <property type="entry name" value="TRYPSIN_SER"/>
</dbReference>
<dbReference type="SUPFAM" id="SSF50494">
    <property type="entry name" value="Trypsin-like serine proteases"/>
    <property type="match status" value="1"/>
</dbReference>
<dbReference type="InterPro" id="IPR002557">
    <property type="entry name" value="Chitin-bd_dom"/>
</dbReference>
<dbReference type="SMART" id="SM00202">
    <property type="entry name" value="SR"/>
    <property type="match status" value="2"/>
</dbReference>
<feature type="domain" description="Peptidase S1" evidence="14">
    <location>
        <begin position="2191"/>
        <end position="2430"/>
    </location>
</feature>
<feature type="domain" description="Chitin-binding type-2" evidence="16">
    <location>
        <begin position="327"/>
        <end position="383"/>
    </location>
</feature>
<dbReference type="InterPro" id="IPR002172">
    <property type="entry name" value="LDrepeatLR_classA_rpt"/>
</dbReference>
<keyword evidence="4" id="KW-0677">Repeat</keyword>
<dbReference type="PRINTS" id="PR00258">
    <property type="entry name" value="SPERACTRCPTR"/>
</dbReference>
<sequence length="2437" mass="271220">MIEVKMISKLWLLICATHIVIIKGTYDPALNGIKTRNYHRTYPNAEQEPHINSQSYEPRPISNGNYGAGSVRLSPTNSYPHYDGSRTEQQPSHSHQHQHAVGQQQHQKQTAQQTASYQQRELPLFNRNAHVRHSTPTQRSERRESVLSSGLESTIPDFDTGCPPQHTGPVPYAYDCRRFVNCWHGRGHIQSCGPGTVFNPETLECDRPDKVVCGGALTNGERREQQATLHSAPQQNKYRAGRLIDASTDSVRDLCPNGFSGLAPHPNDCTKFLNCANGNTHVQNCGPGTAFSASKKVCDFKENVDCGDRENSAYGAVNNRDSRQYDEVFCPSGASGLYPHPYDCTRFLNCAHGQMVVQSCGPGTAFDRVKLICDYVKNVDCTTTIKAKSNLNYVDTNVQQNALGRGEEKEEGDIFCPPGVSGHFPYPFDYTKFINCKNGNTAIQNCVPNTAYSISRNYCESKEKVPRTDHVAYIVSEVRYEYSLTIVSCPPSTDGLHLYPYDFTKYISCQQEHMNIVACAPKYVFSISRRECLPETQVNIADRVRNAWELRHNVESTDSRNAALNYMNELPECPQGHSSLYPHPFDCKKYLQCLDGRLSIETCDSGYVFSLSSKHCDPKDLVGNTEQVPLSFDVGQISTSESDYDYFNNNLVGIQLLCPQNVRGFFLYPFDCTKYLYCRDGQGQIENCISDKVFSISARECINRNLVEAYDRVEYFSEVPNEFSTELETIKNQLFVPNCSLGADGLYPYPNDNTKYIKCVNGQATVENCISGMIFSKARKYCDYERKVYEYDSGKNDYDAFNKEHWVQGTTHVIREGKTVDENVGAQIACPPNSMGMYPHPQDCRKFLSCANGIVDIKDCGPGTVWSVEMEVCDFEKNVNCTGRTKLHTTAQSAFTEDKVACPSNVNGLFLQPFNAYQYIECRNGETNLQSCPPGSVFSISKRLCLSEEQVNTWDHVMCVQEYMTDITLHYNYVVCPAQALGYFIYPFDGLLFIECKAGHTNIQSCAPNTFFSLSNKICIPSTEARDTDHLWLSTVGQVADNNFGTYDHNREWGTVDMTGAGTHTLSLEDTVQTAVCPSGASGLYPHPKDCTKYLRCANGITYVMDCGPGTAFNAALEVCDFKDKVDCSYNVDFNNVALGHDRGPNIHPITCPEGATGIYPHPLDCRKFLNCDNGITNIQDCGPGTAWNAKLETCDFIKNVDCSDTHNVHGNNPNANYQPPPTQSNYRDSTQNGWRQQHHEHGSSSQRTANDRQTYGNGVPTTSTQTGSYGDRWSNMDVQRPIASDMTYVGWIASGSAIDRQTPTQSVIYEEGSLQPNRNYNTFSTYTTPLAPFKPESVPATSVNSNTFTNETTNIYYAQPVGSEENTEEVFDDSRINTQSSNRLPFNKNEFNVAQTSNKWISIPNQELLPPKRTPEPQTEAQDFPPQNIFTPASYITPPTGHAHSSTGDSSTFVPQNQFDSSNLYGGLQPPPPPPPAPTIPQSPLSHASNPIHNFEPSNPTKGGPSGRSLDEIEPIRAFSTNAHGKPHLLSPPSSMNAYKTDIDTSTPATYLQPPALPTPAAATATRSYSGASTRLKPVHNVLENTTIAMFPKDPHYSGSYSNVAHASPPKSVDFEDVQASEDLLMADALRLLLRPYFNRSGTISEENADKVEGHIMKLSPKLTSHTSVITSSTDKTIKNSPVGAENEKEVELILAGEQHSLTTVPTQNSTHETRTEFYSKNTRQESKTNSNWHNHGHSREFHRKHPNLLDPFNEDDHTSTHTHHRHNHNRAYHQRHPEIPNPFITPETPQTTTNFELSNNNLPNPHAENTTPFSVRPRIDVRGEDINCQFDCGNGNCVKSHEVCNGINNCGNRKDEEDCKHLGYEVRLTGGESLNMGRIEVKVLGKWGYVCDDKFGLSDAEVVCRELGFKLGASEVRGFSYYPPTTVDVSFAMDEVECRGNETSLKECSFKGWGVSNCGPDEVVGVVCKVPQLKCPNNYWLCSTSQECIPPAFVCDNTPDCADKSDESETVCNSPIKYRLEGGSSPNEGRLEVRYRGEWGTVCDDDFGLKEARVMCNSMGFYGTPTIVKNKYGSGNGPIWLDQVSCYGNETTLDQCGHFTWGEHNCNHTEDVGLKCTLGAPPQKENSSPQLNDFENTQRELDDTQQQLEDIGLYSEQWERKSKAVGDQRRCGQFKNNLLDEFAHPEERVVNGSIAKRGHHPWQATIRTRGRGGISSHWCGAVLISSRHLLTAAHCLAGYPKGAYLVRMGDHYANIAESSEVDSFIENWYIHEKFRDGSHMNNDIAVIVLKTPVRFNDYIQPVCLPNKGAALAENRLCTISGWGSIKSGVSTPSNILRAAELPILSDEVCKQKHVYGASLTEGMFCAGYMDESSDACDGDSGGPLICHDEDGETLYGIISWGQHCGYANKPGVYVRVEKYVDWILEKINISIQNKL</sequence>
<feature type="disulfide bond" evidence="9">
    <location>
        <begin position="1846"/>
        <end position="1861"/>
    </location>
</feature>
<name>A0ABM3JVH0_BACDO</name>
<dbReference type="PROSITE" id="PS01209">
    <property type="entry name" value="LDLRA_1"/>
    <property type="match status" value="2"/>
</dbReference>
<feature type="signal peptide" evidence="13">
    <location>
        <begin position="1"/>
        <end position="24"/>
    </location>
</feature>
<keyword evidence="1" id="KW-0147">Chitin-binding</keyword>
<dbReference type="PROSITE" id="PS00134">
    <property type="entry name" value="TRYPSIN_HIS"/>
    <property type="match status" value="1"/>
</dbReference>
<evidence type="ECO:0000259" key="14">
    <source>
        <dbReference type="PROSITE" id="PS50240"/>
    </source>
</evidence>
<feature type="disulfide bond" evidence="10">
    <location>
        <begin position="2088"/>
        <end position="2098"/>
    </location>
</feature>
<evidence type="ECO:0000259" key="15">
    <source>
        <dbReference type="PROSITE" id="PS50287"/>
    </source>
</evidence>
<feature type="region of interest" description="Disordered" evidence="12">
    <location>
        <begin position="1705"/>
        <end position="1742"/>
    </location>
</feature>
<evidence type="ECO:0000313" key="18">
    <source>
        <dbReference type="RefSeq" id="XP_049313214.1"/>
    </source>
</evidence>
<feature type="domain" description="Chitin-binding type-2" evidence="16">
    <location>
        <begin position="570"/>
        <end position="627"/>
    </location>
</feature>
<feature type="region of interest" description="Disordered" evidence="12">
    <location>
        <begin position="45"/>
        <end position="162"/>
    </location>
</feature>
<dbReference type="SMART" id="SM00020">
    <property type="entry name" value="Tryp_SPc"/>
    <property type="match status" value="1"/>
</dbReference>
<dbReference type="InterPro" id="IPR036772">
    <property type="entry name" value="SRCR-like_dom_sf"/>
</dbReference>
<gene>
    <name evidence="18" type="primary">LOC105232808</name>
</gene>
<feature type="domain" description="Chitin-binding type-2" evidence="16">
    <location>
        <begin position="736"/>
        <end position="793"/>
    </location>
</feature>
<dbReference type="Gene3D" id="2.170.140.10">
    <property type="entry name" value="Chitin binding domain"/>
    <property type="match status" value="10"/>
</dbReference>
<feature type="domain" description="SRCR" evidence="15">
    <location>
        <begin position="2020"/>
        <end position="2119"/>
    </location>
</feature>
<evidence type="ECO:0000256" key="11">
    <source>
        <dbReference type="RuleBase" id="RU363034"/>
    </source>
</evidence>
<dbReference type="PROSITE" id="PS50940">
    <property type="entry name" value="CHIT_BIND_II"/>
    <property type="match status" value="11"/>
</dbReference>
<evidence type="ECO:0000256" key="12">
    <source>
        <dbReference type="SAM" id="MobiDB-lite"/>
    </source>
</evidence>
<dbReference type="InterPro" id="IPR001190">
    <property type="entry name" value="SRCR"/>
</dbReference>
<evidence type="ECO:0000256" key="9">
    <source>
        <dbReference type="PROSITE-ProRule" id="PRU00124"/>
    </source>
</evidence>
<feature type="domain" description="Chitin-binding type-2" evidence="16">
    <location>
        <begin position="252"/>
        <end position="308"/>
    </location>
</feature>
<keyword evidence="6 11" id="KW-0720">Serine protease</keyword>
<dbReference type="PRINTS" id="PR00722">
    <property type="entry name" value="CHYMOTRYPSIN"/>
</dbReference>
<evidence type="ECO:0000256" key="8">
    <source>
        <dbReference type="ARBA" id="ARBA00023180"/>
    </source>
</evidence>
<feature type="domain" description="Chitin-binding type-2" evidence="16">
    <location>
        <begin position="413"/>
        <end position="470"/>
    </location>
</feature>
<feature type="region of interest" description="Disordered" evidence="12">
    <location>
        <begin position="1407"/>
        <end position="1512"/>
    </location>
</feature>
<dbReference type="Pfam" id="PF00089">
    <property type="entry name" value="Trypsin"/>
    <property type="match status" value="1"/>
</dbReference>
<dbReference type="Gene3D" id="2.40.10.10">
    <property type="entry name" value="Trypsin-like serine proteases"/>
    <property type="match status" value="1"/>
</dbReference>
<evidence type="ECO:0000256" key="1">
    <source>
        <dbReference type="ARBA" id="ARBA00022669"/>
    </source>
</evidence>
<organism evidence="17 18">
    <name type="scientific">Bactrocera dorsalis</name>
    <name type="common">Oriental fruit fly</name>
    <name type="synonym">Dacus dorsalis</name>
    <dbReference type="NCBI Taxonomy" id="27457"/>
    <lineage>
        <taxon>Eukaryota</taxon>
        <taxon>Metazoa</taxon>
        <taxon>Ecdysozoa</taxon>
        <taxon>Arthropoda</taxon>
        <taxon>Hexapoda</taxon>
        <taxon>Insecta</taxon>
        <taxon>Pterygota</taxon>
        <taxon>Neoptera</taxon>
        <taxon>Endopterygota</taxon>
        <taxon>Diptera</taxon>
        <taxon>Brachycera</taxon>
        <taxon>Muscomorpha</taxon>
        <taxon>Tephritoidea</taxon>
        <taxon>Tephritidae</taxon>
        <taxon>Bactrocera</taxon>
        <taxon>Bactrocera</taxon>
    </lineage>
</organism>
<keyword evidence="2 11" id="KW-0645">Protease</keyword>
<feature type="compositionally biased region" description="Polar residues" evidence="12">
    <location>
        <begin position="1444"/>
        <end position="1465"/>
    </location>
</feature>
<dbReference type="InterPro" id="IPR001314">
    <property type="entry name" value="Peptidase_S1A"/>
</dbReference>
<evidence type="ECO:0000256" key="13">
    <source>
        <dbReference type="SAM" id="SignalP"/>
    </source>
</evidence>
<dbReference type="InterPro" id="IPR023415">
    <property type="entry name" value="LDLR_class-A_CS"/>
</dbReference>
<dbReference type="InterPro" id="IPR036055">
    <property type="entry name" value="LDL_receptor-like_sf"/>
</dbReference>
<protein>
    <submittedName>
        <fullName evidence="18">Uncharacterized protein LOC105232808 isoform X1</fullName>
    </submittedName>
</protein>
<dbReference type="InterPro" id="IPR051940">
    <property type="entry name" value="Chitin_bind-dev_reg"/>
</dbReference>
<feature type="domain" description="Chitin-binding type-2" evidence="16">
    <location>
        <begin position="1149"/>
        <end position="1205"/>
    </location>
</feature>
<keyword evidence="17" id="KW-1185">Reference proteome</keyword>
<dbReference type="Pfam" id="PF01607">
    <property type="entry name" value="CBM_14"/>
    <property type="match status" value="11"/>
</dbReference>
<dbReference type="Proteomes" id="UP001652620">
    <property type="component" value="Chromosome 5"/>
</dbReference>
<dbReference type="CDD" id="cd00190">
    <property type="entry name" value="Tryp_SPc"/>
    <property type="match status" value="1"/>
</dbReference>
<dbReference type="Gene3D" id="2.40.128.620">
    <property type="match status" value="1"/>
</dbReference>
<dbReference type="PROSITE" id="PS00420">
    <property type="entry name" value="SRCR_1"/>
    <property type="match status" value="2"/>
</dbReference>
<dbReference type="InterPro" id="IPR001254">
    <property type="entry name" value="Trypsin_dom"/>
</dbReference>
<dbReference type="GeneID" id="105232808"/>
<evidence type="ECO:0000256" key="4">
    <source>
        <dbReference type="ARBA" id="ARBA00022737"/>
    </source>
</evidence>
<feature type="region of interest" description="Disordered" evidence="12">
    <location>
        <begin position="1210"/>
        <end position="1276"/>
    </location>
</feature>
<feature type="domain" description="Chitin-binding type-2" evidence="16">
    <location>
        <begin position="827"/>
        <end position="883"/>
    </location>
</feature>
<feature type="domain" description="SRCR" evidence="15">
    <location>
        <begin position="1868"/>
        <end position="1971"/>
    </location>
</feature>
<dbReference type="Pfam" id="PF00530">
    <property type="entry name" value="SRCR"/>
    <property type="match status" value="2"/>
</dbReference>
<feature type="compositionally biased region" description="Basic and acidic residues" evidence="12">
    <location>
        <begin position="1713"/>
        <end position="1728"/>
    </location>
</feature>
<dbReference type="PANTHER" id="PTHR23301">
    <property type="entry name" value="CHITIN BINDING PERITROPHIN-A"/>
    <property type="match status" value="1"/>
</dbReference>
<feature type="disulfide bond" evidence="9">
    <location>
        <begin position="1834"/>
        <end position="1852"/>
    </location>
</feature>
<feature type="chain" id="PRO_5046845729" evidence="13">
    <location>
        <begin position="25"/>
        <end position="2437"/>
    </location>
</feature>
<feature type="compositionally biased region" description="Polar residues" evidence="12">
    <location>
        <begin position="1244"/>
        <end position="1269"/>
    </location>
</feature>
<reference evidence="18" key="1">
    <citation type="submission" date="2025-08" db="UniProtKB">
        <authorList>
            <consortium name="RefSeq"/>
        </authorList>
    </citation>
    <scope>IDENTIFICATION</scope>
    <source>
        <tissue evidence="18">Adult</tissue>
    </source>
</reference>
<dbReference type="SUPFAM" id="SSF57625">
    <property type="entry name" value="Invertebrate chitin-binding proteins"/>
    <property type="match status" value="13"/>
</dbReference>
<dbReference type="RefSeq" id="XP_049313214.1">
    <property type="nucleotide sequence ID" value="XM_049457257.1"/>
</dbReference>
<feature type="domain" description="Chitin-binding type-2" evidence="16">
    <location>
        <begin position="159"/>
        <end position="215"/>
    </location>
</feature>
<dbReference type="PROSITE" id="PS50287">
    <property type="entry name" value="SRCR_2"/>
    <property type="match status" value="2"/>
</dbReference>
<dbReference type="Pfam" id="PF00057">
    <property type="entry name" value="Ldl_recept_a"/>
    <property type="match status" value="1"/>
</dbReference>
<dbReference type="InterPro" id="IPR043504">
    <property type="entry name" value="Peptidase_S1_PA_chymotrypsin"/>
</dbReference>
<feature type="disulfide bond" evidence="10">
    <location>
        <begin position="1940"/>
        <end position="1950"/>
    </location>
</feature>
<feature type="compositionally biased region" description="Basic residues" evidence="12">
    <location>
        <begin position="1762"/>
        <end position="1776"/>
    </location>
</feature>
<keyword evidence="3 13" id="KW-0732">Signal</keyword>
<evidence type="ECO:0000256" key="3">
    <source>
        <dbReference type="ARBA" id="ARBA00022729"/>
    </source>
</evidence>
<dbReference type="InterPro" id="IPR036508">
    <property type="entry name" value="Chitin-bd_dom_sf"/>
</dbReference>
<evidence type="ECO:0000313" key="17">
    <source>
        <dbReference type="Proteomes" id="UP001652620"/>
    </source>
</evidence>
<dbReference type="InterPro" id="IPR009003">
    <property type="entry name" value="Peptidase_S1_PA"/>
</dbReference>
<dbReference type="Gene3D" id="4.10.400.10">
    <property type="entry name" value="Low-density Lipoprotein Receptor"/>
    <property type="match status" value="1"/>
</dbReference>
<dbReference type="PANTHER" id="PTHR23301:SF0">
    <property type="entry name" value="CHITIN-BINDING TYPE-2 DOMAIN-CONTAINING PROTEIN-RELATED"/>
    <property type="match status" value="1"/>
</dbReference>
<evidence type="ECO:0000256" key="7">
    <source>
        <dbReference type="ARBA" id="ARBA00023157"/>
    </source>
</evidence>
<comment type="caution">
    <text evidence="10">Lacks conserved residue(s) required for the propagation of feature annotation.</text>
</comment>
<feature type="region of interest" description="Disordered" evidence="12">
    <location>
        <begin position="1758"/>
        <end position="1777"/>
    </location>
</feature>
<feature type="domain" description="Chitin-binding type-2" evidence="16">
    <location>
        <begin position="899"/>
        <end position="961"/>
    </location>
</feature>